<dbReference type="HOGENOM" id="CLU_1912438_0_0_2"/>
<proteinExistence type="predicted"/>
<reference evidence="1 2" key="1">
    <citation type="journal article" date="2015" name="Int. J. Syst. Evol. Microbiol.">
        <title>Thermococcus eurythermalis sp. nov., a conditional piezophilic hyperthermophilic archaeon with a wide temperature range isolated from an oil-immersed chimney in the Guaymas Basin.</title>
        <authorList>
            <person name="Zhao W."/>
            <person name="Zeng X."/>
            <person name="Xiao X."/>
        </authorList>
    </citation>
    <scope>NUCLEOTIDE SEQUENCE [LARGE SCALE GENOMIC DNA]</scope>
    <source>
        <strain evidence="1 2">A501</strain>
    </source>
</reference>
<evidence type="ECO:0000313" key="2">
    <source>
        <dbReference type="Proteomes" id="UP000029980"/>
    </source>
</evidence>
<evidence type="ECO:0000313" key="1">
    <source>
        <dbReference type="EMBL" id="AIU69473.1"/>
    </source>
</evidence>
<organism evidence="1 2">
    <name type="scientific">Thermococcus eurythermalis</name>
    <dbReference type="NCBI Taxonomy" id="1505907"/>
    <lineage>
        <taxon>Archaea</taxon>
        <taxon>Methanobacteriati</taxon>
        <taxon>Methanobacteriota</taxon>
        <taxon>Thermococci</taxon>
        <taxon>Thermococcales</taxon>
        <taxon>Thermococcaceae</taxon>
        <taxon>Thermococcus</taxon>
    </lineage>
</organism>
<dbReference type="STRING" id="1505907.TEU_03430"/>
<dbReference type="EMBL" id="CP008887">
    <property type="protein sequence ID" value="AIU69473.1"/>
    <property type="molecule type" value="Genomic_DNA"/>
</dbReference>
<dbReference type="RefSeq" id="WP_050002453.1">
    <property type="nucleotide sequence ID" value="NZ_CP008887.1"/>
</dbReference>
<dbReference type="KEGG" id="teu:TEU_03430"/>
<dbReference type="GeneID" id="25152486"/>
<sequence>MKYKKVSSSSFITNVKDKDNSVIKNVLIKKLHYDKKHNTMKVFFNATDCSELRLEEGEWLIEDYRNKASYTENLERWRSGLQLTFNTTASQLLNLFNRRFLGLKIDVENRKISILKFPQQAEEKLEEVMQSL</sequence>
<dbReference type="Proteomes" id="UP000029980">
    <property type="component" value="Chromosome"/>
</dbReference>
<name>A0A097QSL1_9EURY</name>
<accession>A0A097QSL1</accession>
<gene>
    <name evidence="1" type="ORF">TEU_03430</name>
</gene>
<keyword evidence="2" id="KW-1185">Reference proteome</keyword>
<protein>
    <submittedName>
        <fullName evidence="1">Uncharacterized protein</fullName>
    </submittedName>
</protein>
<dbReference type="AlphaFoldDB" id="A0A097QSL1"/>